<reference evidence="1" key="1">
    <citation type="submission" date="2021-04" db="EMBL/GenBank/DDBJ databases">
        <title>Taxonomic assessment of Weissella genus.</title>
        <authorList>
            <person name="Fanelli F."/>
            <person name="Chieffi D."/>
            <person name="Dell'Aquila A."/>
            <person name="Gyu-Sung C."/>
            <person name="Franz C.M.A.P."/>
            <person name="Fusco V."/>
        </authorList>
    </citation>
    <scope>NUCLEOTIDE SEQUENCE</scope>
    <source>
        <strain evidence="1">LMG 25373</strain>
    </source>
</reference>
<dbReference type="Pfam" id="PF09711">
    <property type="entry name" value="Cas_Csn2"/>
    <property type="match status" value="1"/>
</dbReference>
<dbReference type="RefSeq" id="WP_205144059.1">
    <property type="nucleotide sequence ID" value="NZ_JAFBDN010000018.1"/>
</dbReference>
<dbReference type="NCBIfam" id="TIGR01866">
    <property type="entry name" value="cas_Csn2"/>
    <property type="match status" value="1"/>
</dbReference>
<dbReference type="EMBL" id="JAGMVS010000041">
    <property type="protein sequence ID" value="MCM2436905.1"/>
    <property type="molecule type" value="Genomic_DNA"/>
</dbReference>
<name>A0ABT0VGJ3_9LACO</name>
<proteinExistence type="predicted"/>
<keyword evidence="2" id="KW-1185">Reference proteome</keyword>
<evidence type="ECO:0000313" key="1">
    <source>
        <dbReference type="EMBL" id="MCM2436905.1"/>
    </source>
</evidence>
<organism evidence="1 2">
    <name type="scientific">Periweissella beninensis</name>
    <dbReference type="NCBI Taxonomy" id="504936"/>
    <lineage>
        <taxon>Bacteria</taxon>
        <taxon>Bacillati</taxon>
        <taxon>Bacillota</taxon>
        <taxon>Bacilli</taxon>
        <taxon>Lactobacillales</taxon>
        <taxon>Lactobacillaceae</taxon>
        <taxon>Periweissella</taxon>
    </lineage>
</organism>
<dbReference type="Proteomes" id="UP001057481">
    <property type="component" value="Unassembled WGS sequence"/>
</dbReference>
<protein>
    <submittedName>
        <fullName evidence="1">Type II-A CRISPR-associated protein Csn2</fullName>
    </submittedName>
</protein>
<dbReference type="InterPro" id="IPR038600">
    <property type="entry name" value="Csn2_sf"/>
</dbReference>
<evidence type="ECO:0000313" key="2">
    <source>
        <dbReference type="Proteomes" id="UP001057481"/>
    </source>
</evidence>
<gene>
    <name evidence="1" type="primary">csn2</name>
    <name evidence="1" type="ORF">KAK10_03025</name>
</gene>
<accession>A0ABT0VGJ3</accession>
<dbReference type="InterPro" id="IPR010146">
    <property type="entry name" value="CRISPR-assoc_prot_Csn2-typ"/>
</dbReference>
<comment type="caution">
    <text evidence="1">The sequence shown here is derived from an EMBL/GenBank/DDBJ whole genome shotgun (WGS) entry which is preliminary data.</text>
</comment>
<dbReference type="Gene3D" id="3.40.50.11940">
    <property type="match status" value="1"/>
</dbReference>
<sequence>MKTLTIHGCEPINLNNGYSQLVIEIPELFWQVQQFLIGNEGIEGAYTENYKVLKVKKEVVFIGDLASSRDYNNIFGKKILAKLQFYCTDDSQMKLYQLQNELKTIINQQILNNNLPFSISNEWVMPELFKYFKLSLLPPENQSASGIIRYVIETAAQLGDDRLFVINDMERYLHNADHIDIVNMINELHVNVLELKQNGICPQNVNPQDFHLIDKDFVTF</sequence>